<evidence type="ECO:0000313" key="6">
    <source>
        <dbReference type="EMBL" id="GAA1766963.1"/>
    </source>
</evidence>
<name>A0ABP4WZR1_9MICO</name>
<keyword evidence="2 4" id="KW-0238">DNA-binding</keyword>
<feature type="DNA-binding region" description="H-T-H motif" evidence="4">
    <location>
        <begin position="33"/>
        <end position="52"/>
    </location>
</feature>
<proteinExistence type="predicted"/>
<dbReference type="PANTHER" id="PTHR30055:SF234">
    <property type="entry name" value="HTH-TYPE TRANSCRIPTIONAL REGULATOR BETI"/>
    <property type="match status" value="1"/>
</dbReference>
<evidence type="ECO:0000256" key="2">
    <source>
        <dbReference type="ARBA" id="ARBA00023125"/>
    </source>
</evidence>
<dbReference type="Pfam" id="PF00440">
    <property type="entry name" value="TetR_N"/>
    <property type="match status" value="1"/>
</dbReference>
<dbReference type="RefSeq" id="WP_232498093.1">
    <property type="nucleotide sequence ID" value="NZ_BAAANH010000006.1"/>
</dbReference>
<evidence type="ECO:0000256" key="3">
    <source>
        <dbReference type="ARBA" id="ARBA00023163"/>
    </source>
</evidence>
<comment type="caution">
    <text evidence="6">The sequence shown here is derived from an EMBL/GenBank/DDBJ whole genome shotgun (WGS) entry which is preliminary data.</text>
</comment>
<keyword evidence="1" id="KW-0805">Transcription regulation</keyword>
<evidence type="ECO:0000313" key="7">
    <source>
        <dbReference type="Proteomes" id="UP001500506"/>
    </source>
</evidence>
<feature type="domain" description="HTH tetR-type" evidence="5">
    <location>
        <begin position="10"/>
        <end position="70"/>
    </location>
</feature>
<dbReference type="PRINTS" id="PR00455">
    <property type="entry name" value="HTHTETR"/>
</dbReference>
<evidence type="ECO:0000256" key="4">
    <source>
        <dbReference type="PROSITE-ProRule" id="PRU00335"/>
    </source>
</evidence>
<dbReference type="Gene3D" id="1.10.10.60">
    <property type="entry name" value="Homeodomain-like"/>
    <property type="match status" value="1"/>
</dbReference>
<dbReference type="Gene3D" id="1.10.357.10">
    <property type="entry name" value="Tetracycline Repressor, domain 2"/>
    <property type="match status" value="1"/>
</dbReference>
<dbReference type="Pfam" id="PF17754">
    <property type="entry name" value="TetR_C_14"/>
    <property type="match status" value="1"/>
</dbReference>
<organism evidence="6 7">
    <name type="scientific">Agromyces humatus</name>
    <dbReference type="NCBI Taxonomy" id="279573"/>
    <lineage>
        <taxon>Bacteria</taxon>
        <taxon>Bacillati</taxon>
        <taxon>Actinomycetota</taxon>
        <taxon>Actinomycetes</taxon>
        <taxon>Micrococcales</taxon>
        <taxon>Microbacteriaceae</taxon>
        <taxon>Agromyces</taxon>
    </lineage>
</organism>
<dbReference type="Proteomes" id="UP001500506">
    <property type="component" value="Unassembled WGS sequence"/>
</dbReference>
<evidence type="ECO:0000256" key="1">
    <source>
        <dbReference type="ARBA" id="ARBA00023015"/>
    </source>
</evidence>
<dbReference type="InterPro" id="IPR050109">
    <property type="entry name" value="HTH-type_TetR-like_transc_reg"/>
</dbReference>
<accession>A0ABP4WZR1</accession>
<dbReference type="InterPro" id="IPR041347">
    <property type="entry name" value="MftR_C"/>
</dbReference>
<sequence length="203" mass="21803">MATDAPTKRERTLARLIESGLELFERQGYDETTVAQIARTAGVTEMTFFRYFPAKESLLLDDPYDPLLVAAIGRQPTGLPPFLRAVRGIREAWRAVPDPDQPIIRRRVRIAAKTPSLRGATWKSTGNTEQAIVAQLVADGASDHDAHIAAAAVLAALVAGLFAWADDESAGLASSIERALDVVDVPDALNPTGPATSMEARDA</sequence>
<evidence type="ECO:0000259" key="5">
    <source>
        <dbReference type="PROSITE" id="PS50977"/>
    </source>
</evidence>
<keyword evidence="3" id="KW-0804">Transcription</keyword>
<dbReference type="SUPFAM" id="SSF46689">
    <property type="entry name" value="Homeodomain-like"/>
    <property type="match status" value="1"/>
</dbReference>
<dbReference type="InterPro" id="IPR009057">
    <property type="entry name" value="Homeodomain-like_sf"/>
</dbReference>
<dbReference type="EMBL" id="BAAANH010000006">
    <property type="protein sequence ID" value="GAA1766963.1"/>
    <property type="molecule type" value="Genomic_DNA"/>
</dbReference>
<dbReference type="InterPro" id="IPR001647">
    <property type="entry name" value="HTH_TetR"/>
</dbReference>
<gene>
    <name evidence="6" type="ORF">GCM10009747_29150</name>
</gene>
<dbReference type="PROSITE" id="PS50977">
    <property type="entry name" value="HTH_TETR_2"/>
    <property type="match status" value="1"/>
</dbReference>
<dbReference type="PANTHER" id="PTHR30055">
    <property type="entry name" value="HTH-TYPE TRANSCRIPTIONAL REGULATOR RUTR"/>
    <property type="match status" value="1"/>
</dbReference>
<reference evidence="7" key="1">
    <citation type="journal article" date="2019" name="Int. J. Syst. Evol. Microbiol.">
        <title>The Global Catalogue of Microorganisms (GCM) 10K type strain sequencing project: providing services to taxonomists for standard genome sequencing and annotation.</title>
        <authorList>
            <consortium name="The Broad Institute Genomics Platform"/>
            <consortium name="The Broad Institute Genome Sequencing Center for Infectious Disease"/>
            <person name="Wu L."/>
            <person name="Ma J."/>
        </authorList>
    </citation>
    <scope>NUCLEOTIDE SEQUENCE [LARGE SCALE GENOMIC DNA]</scope>
    <source>
        <strain evidence="7">JCM 14319</strain>
    </source>
</reference>
<protein>
    <recommendedName>
        <fullName evidence="5">HTH tetR-type domain-containing protein</fullName>
    </recommendedName>
</protein>
<keyword evidence="7" id="KW-1185">Reference proteome</keyword>